<name>A0A1W1E1K9_9ZZZZ</name>
<sequence length="230" mass="24539">MKQIIKTSVIVAMSVLSLNAVAEKMGNGQITAKVSTMGLGVEYNHPINSVLSVGFGVNKFSKNKSFTESGIKYQGDVDFQSASIIANYHPWKNGFRLRGGVYYNNNKINLTANSSTNNNIKIGDETFTGADIALNGELSFKKFAPYIGIGYGSEPIGDNNLSFDLDIGVMSSPVKAQLTGTCAIGGVANAGICAASDFTSRLAKEQADLEKSTDGFDLYPVVSLGLSYRF</sequence>
<evidence type="ECO:0000313" key="1">
    <source>
        <dbReference type="EMBL" id="SFV87864.1"/>
    </source>
</evidence>
<gene>
    <name evidence="1" type="ORF">MNB_SUP05-SYMBIONT-5-910</name>
</gene>
<dbReference type="Gene3D" id="2.40.160.170">
    <property type="match status" value="1"/>
</dbReference>
<reference evidence="1" key="1">
    <citation type="submission" date="2016-10" db="EMBL/GenBank/DDBJ databases">
        <authorList>
            <person name="de Groot N.N."/>
        </authorList>
    </citation>
    <scope>NUCLEOTIDE SEQUENCE</scope>
</reference>
<accession>A0A1W1E1K9</accession>
<protein>
    <recommendedName>
        <fullName evidence="2">Outer membrane protein beta-barrel domain-containing protein</fullName>
    </recommendedName>
</protein>
<organism evidence="1">
    <name type="scientific">hydrothermal vent metagenome</name>
    <dbReference type="NCBI Taxonomy" id="652676"/>
    <lineage>
        <taxon>unclassified sequences</taxon>
        <taxon>metagenomes</taxon>
        <taxon>ecological metagenomes</taxon>
    </lineage>
</organism>
<dbReference type="AlphaFoldDB" id="A0A1W1E1K9"/>
<dbReference type="SUPFAM" id="SSF103515">
    <property type="entry name" value="Autotransporter"/>
    <property type="match status" value="1"/>
</dbReference>
<dbReference type="EMBL" id="FPHZ01000097">
    <property type="protein sequence ID" value="SFV87864.1"/>
    <property type="molecule type" value="Genomic_DNA"/>
</dbReference>
<evidence type="ECO:0008006" key="2">
    <source>
        <dbReference type="Google" id="ProtNLM"/>
    </source>
</evidence>
<dbReference type="InterPro" id="IPR036709">
    <property type="entry name" value="Autotransporte_beta_dom_sf"/>
</dbReference>
<proteinExistence type="predicted"/>